<dbReference type="InterPro" id="IPR029044">
    <property type="entry name" value="Nucleotide-diphossugar_trans"/>
</dbReference>
<reference evidence="2 3" key="1">
    <citation type="journal article" date="2019" name="Environ. Microbiol.">
        <title>Genomics insights into ecotype formation of ammonia-oxidizing archaea in the deep ocean.</title>
        <authorList>
            <person name="Wang Y."/>
            <person name="Huang J.M."/>
            <person name="Cui G.J."/>
            <person name="Nunoura T."/>
            <person name="Takaki Y."/>
            <person name="Li W.L."/>
            <person name="Li J."/>
            <person name="Gao Z.M."/>
            <person name="Takai K."/>
            <person name="Zhang A.Q."/>
            <person name="Stepanauskas R."/>
        </authorList>
    </citation>
    <scope>NUCLEOTIDE SEQUENCE [LARGE SCALE GENOMIC DNA]</scope>
    <source>
        <strain evidence="2 3">N8</strain>
    </source>
</reference>
<gene>
    <name evidence="2" type="ORF">HX804_00645</name>
</gene>
<feature type="domain" description="Glycosyltransferase 2-like" evidence="1">
    <location>
        <begin position="5"/>
        <end position="124"/>
    </location>
</feature>
<evidence type="ECO:0000313" key="3">
    <source>
        <dbReference type="Proteomes" id="UP000529843"/>
    </source>
</evidence>
<organism evidence="2 3">
    <name type="scientific">Marine Group I thaumarchaeote</name>
    <dbReference type="NCBI Taxonomy" id="2511932"/>
    <lineage>
        <taxon>Archaea</taxon>
        <taxon>Nitrososphaerota</taxon>
        <taxon>Marine Group I</taxon>
    </lineage>
</organism>
<dbReference type="Pfam" id="PF00535">
    <property type="entry name" value="Glycos_transf_2"/>
    <property type="match status" value="1"/>
</dbReference>
<dbReference type="EMBL" id="JACAST010000002">
    <property type="protein sequence ID" value="NWK01811.1"/>
    <property type="molecule type" value="Genomic_DNA"/>
</dbReference>
<accession>A0A7K4NKI2</accession>
<dbReference type="GO" id="GO:0016740">
    <property type="term" value="F:transferase activity"/>
    <property type="evidence" value="ECO:0007669"/>
    <property type="project" value="UniProtKB-KW"/>
</dbReference>
<proteinExistence type="predicted"/>
<dbReference type="InterPro" id="IPR001173">
    <property type="entry name" value="Glyco_trans_2-like"/>
</dbReference>
<dbReference type="Proteomes" id="UP000529843">
    <property type="component" value="Unassembled WGS sequence"/>
</dbReference>
<keyword evidence="2" id="KW-0808">Transferase</keyword>
<evidence type="ECO:0000313" key="2">
    <source>
        <dbReference type="EMBL" id="NWK01811.1"/>
    </source>
</evidence>
<dbReference type="AlphaFoldDB" id="A0A7K4NKI2"/>
<dbReference type="SUPFAM" id="SSF53448">
    <property type="entry name" value="Nucleotide-diphospho-sugar transferases"/>
    <property type="match status" value="1"/>
</dbReference>
<protein>
    <submittedName>
        <fullName evidence="2">Glycosyltransferase family 2 protein</fullName>
    </submittedName>
</protein>
<comment type="caution">
    <text evidence="2">The sequence shown here is derived from an EMBL/GenBank/DDBJ whole genome shotgun (WGS) entry which is preliminary data.</text>
</comment>
<dbReference type="CDD" id="cd00761">
    <property type="entry name" value="Glyco_tranf_GTA_type"/>
    <property type="match status" value="1"/>
</dbReference>
<evidence type="ECO:0000259" key="1">
    <source>
        <dbReference type="Pfam" id="PF00535"/>
    </source>
</evidence>
<dbReference type="Gene3D" id="3.90.550.10">
    <property type="entry name" value="Spore Coat Polysaccharide Biosynthesis Protein SpsA, Chain A"/>
    <property type="match status" value="1"/>
</dbReference>
<dbReference type="PANTHER" id="PTHR22916">
    <property type="entry name" value="GLYCOSYLTRANSFERASE"/>
    <property type="match status" value="1"/>
</dbReference>
<sequence length="336" mass="38824">MTRLTIAIPNYNGGKNLQRAIESCKKIKIPLEDYEILIADNCSTDNSIDIINELNNEFSNLVLIENKENVGRIQNWNVCLENAKGKFLIFLFSNDTINDQNNIHEILEILDKNEKISIGFSSLLKKEIDNSYIKKLFSDKIIECSSKLFAQECLNRGLLPFGPIQSIIYRMNDIRKDQNNFLTSMPINADEIFTYKEACKREKILFNPNPQITWDLTGGRFHGQMKIEDEFKEHSETMKIITKEIGFEVNYGLVATYRAINLLKFSVGNLRDDGKKQAISHLLSKMKENKSFFNTDKILFKTFISKLKNSESDADDILYRLIISECQKQNQDKFGK</sequence>
<name>A0A7K4NKI2_9ARCH</name>